<evidence type="ECO:0000313" key="2">
    <source>
        <dbReference type="EMBL" id="GJD81341.1"/>
    </source>
</evidence>
<proteinExistence type="predicted"/>
<dbReference type="PANTHER" id="PTHR43028">
    <property type="entry name" value="3'(2'),5'-BISPHOSPHATE NUCLEOTIDASE 1"/>
    <property type="match status" value="1"/>
</dbReference>
<feature type="binding site" evidence="1">
    <location>
        <position position="214"/>
    </location>
    <ligand>
        <name>Mg(2+)</name>
        <dbReference type="ChEBI" id="CHEBI:18420"/>
        <label>1</label>
        <note>catalytic</note>
    </ligand>
</feature>
<dbReference type="InterPro" id="IPR050725">
    <property type="entry name" value="CysQ/Inositol_MonoPase"/>
</dbReference>
<evidence type="ECO:0000313" key="3">
    <source>
        <dbReference type="Proteomes" id="UP001055108"/>
    </source>
</evidence>
<keyword evidence="3" id="KW-1185">Reference proteome</keyword>
<comment type="cofactor">
    <cofactor evidence="1">
        <name>Mg(2+)</name>
        <dbReference type="ChEBI" id="CHEBI:18420"/>
    </cofactor>
</comment>
<dbReference type="EMBL" id="BPQM01000134">
    <property type="protein sequence ID" value="GJD81341.1"/>
    <property type="molecule type" value="Genomic_DNA"/>
</dbReference>
<keyword evidence="1" id="KW-0479">Metal-binding</keyword>
<reference evidence="2" key="1">
    <citation type="journal article" date="2016" name="Front. Microbiol.">
        <title>Genome Sequence of the Piezophilic, Mesophilic Sulfate-Reducing Bacterium Desulfovibrio indicus J2T.</title>
        <authorList>
            <person name="Cao J."/>
            <person name="Maignien L."/>
            <person name="Shao Z."/>
            <person name="Alain K."/>
            <person name="Jebbar M."/>
        </authorList>
    </citation>
    <scope>NUCLEOTIDE SEQUENCE</scope>
    <source>
        <strain evidence="2">NBRC 103626</strain>
    </source>
</reference>
<evidence type="ECO:0000256" key="1">
    <source>
        <dbReference type="PIRSR" id="PIRSR600760-2"/>
    </source>
</evidence>
<dbReference type="GO" id="GO:0008441">
    <property type="term" value="F:3'(2'),5'-bisphosphate nucleotidase activity"/>
    <property type="evidence" value="ECO:0007669"/>
    <property type="project" value="TreeGrafter"/>
</dbReference>
<dbReference type="SUPFAM" id="SSF56655">
    <property type="entry name" value="Carbohydrate phosphatase"/>
    <property type="match status" value="1"/>
</dbReference>
<protein>
    <submittedName>
        <fullName evidence="2">3'(2'),5'-bisphosphate nucleotidase CysQ</fullName>
    </submittedName>
</protein>
<dbReference type="PRINTS" id="PR00377">
    <property type="entry name" value="IMPHPHTASES"/>
</dbReference>
<dbReference type="Pfam" id="PF00459">
    <property type="entry name" value="Inositol_P"/>
    <property type="match status" value="1"/>
</dbReference>
<feature type="binding site" evidence="1">
    <location>
        <position position="70"/>
    </location>
    <ligand>
        <name>Mg(2+)</name>
        <dbReference type="ChEBI" id="CHEBI:18420"/>
        <label>1</label>
        <note>catalytic</note>
    </ligand>
</feature>
<feature type="binding site" evidence="1">
    <location>
        <position position="89"/>
    </location>
    <ligand>
        <name>Mg(2+)</name>
        <dbReference type="ChEBI" id="CHEBI:18420"/>
        <label>1</label>
        <note>catalytic</note>
    </ligand>
</feature>
<dbReference type="InterPro" id="IPR000760">
    <property type="entry name" value="Inositol_monophosphatase-like"/>
</dbReference>
<name>A0AA37HTI1_9HYPH</name>
<keyword evidence="1" id="KW-0460">Magnesium</keyword>
<feature type="binding site" evidence="1">
    <location>
        <position position="86"/>
    </location>
    <ligand>
        <name>Mg(2+)</name>
        <dbReference type="ChEBI" id="CHEBI:18420"/>
        <label>1</label>
        <note>catalytic</note>
    </ligand>
</feature>
<dbReference type="PANTHER" id="PTHR43028:SF5">
    <property type="entry name" value="3'(2'),5'-BISPHOSPHATE NUCLEOTIDASE 1"/>
    <property type="match status" value="1"/>
</dbReference>
<dbReference type="GO" id="GO:0046872">
    <property type="term" value="F:metal ion binding"/>
    <property type="evidence" value="ECO:0007669"/>
    <property type="project" value="UniProtKB-KW"/>
</dbReference>
<dbReference type="AlphaFoldDB" id="A0AA37HTI1"/>
<accession>A0AA37HTI1</accession>
<dbReference type="Proteomes" id="UP001055108">
    <property type="component" value="Unassembled WGS sequence"/>
</dbReference>
<sequence>MDGTERDRIARRLAEIACAAGEILRHHHARGCSHSLKPDGSPASIADVEAEALILAALAESFPDVPAVAEETCHDRPPAARFFLVDPLDGTREFLAGTPEYAVCIGLIAGTRPVAAALAAPGLGRIWYAGALAFEAGIADGRPGEPRAVRARPAPESGLVALGSRRHGDPETDACLASLPVAAQHPVGSAVKFGLVAAGEADLYVRCGPTMEWDTAAGDHIVTMAGGCVVTPGGGPLTYGRHAAGYRNGAFAALGDPRLAGRIALPIRATSAATSAAAAR</sequence>
<comment type="caution">
    <text evidence="2">The sequence shown here is derived from an EMBL/GenBank/DDBJ whole genome shotgun (WGS) entry which is preliminary data.</text>
</comment>
<gene>
    <name evidence="2" type="primary">cysQ</name>
    <name evidence="2" type="ORF">NBEOAGPD_4587</name>
</gene>
<organism evidence="2 3">
    <name type="scientific">Methylobacterium gregans</name>
    <dbReference type="NCBI Taxonomy" id="374424"/>
    <lineage>
        <taxon>Bacteria</taxon>
        <taxon>Pseudomonadati</taxon>
        <taxon>Pseudomonadota</taxon>
        <taxon>Alphaproteobacteria</taxon>
        <taxon>Hyphomicrobiales</taxon>
        <taxon>Methylobacteriaceae</taxon>
        <taxon>Methylobacterium</taxon>
    </lineage>
</organism>
<reference evidence="2" key="2">
    <citation type="submission" date="2021-08" db="EMBL/GenBank/DDBJ databases">
        <authorList>
            <person name="Tani A."/>
            <person name="Ola A."/>
            <person name="Ogura Y."/>
            <person name="Katsura K."/>
            <person name="Hayashi T."/>
        </authorList>
    </citation>
    <scope>NUCLEOTIDE SEQUENCE</scope>
    <source>
        <strain evidence="2">NBRC 103626</strain>
    </source>
</reference>
<dbReference type="GO" id="GO:0050427">
    <property type="term" value="P:3'-phosphoadenosine 5'-phosphosulfate metabolic process"/>
    <property type="evidence" value="ECO:0007669"/>
    <property type="project" value="TreeGrafter"/>
</dbReference>
<dbReference type="GO" id="GO:0000103">
    <property type="term" value="P:sulfate assimilation"/>
    <property type="evidence" value="ECO:0007669"/>
    <property type="project" value="TreeGrafter"/>
</dbReference>
<dbReference type="Gene3D" id="3.40.190.80">
    <property type="match status" value="1"/>
</dbReference>
<dbReference type="Gene3D" id="3.30.540.10">
    <property type="entry name" value="Fructose-1,6-Bisphosphatase, subunit A, domain 1"/>
    <property type="match status" value="1"/>
</dbReference>
<dbReference type="CDD" id="cd01638">
    <property type="entry name" value="CysQ"/>
    <property type="match status" value="1"/>
</dbReference>
<feature type="binding site" evidence="1">
    <location>
        <position position="88"/>
    </location>
    <ligand>
        <name>Mg(2+)</name>
        <dbReference type="ChEBI" id="CHEBI:18420"/>
        <label>1</label>
        <note>catalytic</note>
    </ligand>
</feature>